<name>A0ABT8D639_9RHOB</name>
<dbReference type="Proteomes" id="UP001243846">
    <property type="component" value="Unassembled WGS sequence"/>
</dbReference>
<evidence type="ECO:0000256" key="1">
    <source>
        <dbReference type="SAM" id="Phobius"/>
    </source>
</evidence>
<feature type="transmembrane region" description="Helical" evidence="1">
    <location>
        <begin position="54"/>
        <end position="72"/>
    </location>
</feature>
<sequence>MVPNIWTRAFPTATWRWISHDPPRPCRAAPALARGHLGACLSGFRDLGFAKGGYVFWPLGGAIMAVSAIWGLNARRQMRFRRTIAAPGLVEVDEGAVRFFAARALGGEIGLRDLVEVRLLVLSGRSHWRLKSADGQALLIPVDSAGAEQLANAFATLPGVDMGRFSAALQWNGPSVQTVWTRPERARLT</sequence>
<evidence type="ECO:0008006" key="4">
    <source>
        <dbReference type="Google" id="ProtNLM"/>
    </source>
</evidence>
<comment type="caution">
    <text evidence="2">The sequence shown here is derived from an EMBL/GenBank/DDBJ whole genome shotgun (WGS) entry which is preliminary data.</text>
</comment>
<keyword evidence="1" id="KW-0472">Membrane</keyword>
<keyword evidence="3" id="KW-1185">Reference proteome</keyword>
<keyword evidence="1" id="KW-0812">Transmembrane</keyword>
<gene>
    <name evidence="2" type="ORF">QWZ10_11455</name>
</gene>
<proteinExistence type="predicted"/>
<accession>A0ABT8D639</accession>
<keyword evidence="1" id="KW-1133">Transmembrane helix</keyword>
<organism evidence="2 3">
    <name type="scientific">Paracoccus cavernae</name>
    <dbReference type="NCBI Taxonomy" id="1571207"/>
    <lineage>
        <taxon>Bacteria</taxon>
        <taxon>Pseudomonadati</taxon>
        <taxon>Pseudomonadota</taxon>
        <taxon>Alphaproteobacteria</taxon>
        <taxon>Rhodobacterales</taxon>
        <taxon>Paracoccaceae</taxon>
        <taxon>Paracoccus</taxon>
    </lineage>
</organism>
<evidence type="ECO:0000313" key="2">
    <source>
        <dbReference type="EMBL" id="MDN3712248.1"/>
    </source>
</evidence>
<protein>
    <recommendedName>
        <fullName evidence="4">DUF2244 domain-containing protein</fullName>
    </recommendedName>
</protein>
<dbReference type="EMBL" id="JAUFRC010000001">
    <property type="protein sequence ID" value="MDN3712248.1"/>
    <property type="molecule type" value="Genomic_DNA"/>
</dbReference>
<evidence type="ECO:0000313" key="3">
    <source>
        <dbReference type="Proteomes" id="UP001243846"/>
    </source>
</evidence>
<reference evidence="3" key="1">
    <citation type="journal article" date="2019" name="Int. J. Syst. Evol. Microbiol.">
        <title>The Global Catalogue of Microorganisms (GCM) 10K type strain sequencing project: providing services to taxonomists for standard genome sequencing and annotation.</title>
        <authorList>
            <consortium name="The Broad Institute Genomics Platform"/>
            <consortium name="The Broad Institute Genome Sequencing Center for Infectious Disease"/>
            <person name="Wu L."/>
            <person name="Ma J."/>
        </authorList>
    </citation>
    <scope>NUCLEOTIDE SEQUENCE [LARGE SCALE GENOMIC DNA]</scope>
    <source>
        <strain evidence="3">CECT 8482</strain>
    </source>
</reference>